<protein>
    <submittedName>
        <fullName evidence="1">Uncharacterized protein</fullName>
    </submittedName>
</protein>
<evidence type="ECO:0000313" key="1">
    <source>
        <dbReference type="EMBL" id="OHA33942.1"/>
    </source>
</evidence>
<dbReference type="Proteomes" id="UP000177797">
    <property type="component" value="Unassembled WGS sequence"/>
</dbReference>
<evidence type="ECO:0000313" key="2">
    <source>
        <dbReference type="Proteomes" id="UP000177797"/>
    </source>
</evidence>
<accession>A0A1G2NF22</accession>
<gene>
    <name evidence="1" type="ORF">A2938_02895</name>
</gene>
<organism evidence="1 2">
    <name type="scientific">Candidatus Taylorbacteria bacterium RIFCSPLOWO2_01_FULL_48_100</name>
    <dbReference type="NCBI Taxonomy" id="1802322"/>
    <lineage>
        <taxon>Bacteria</taxon>
        <taxon>Candidatus Tayloriibacteriota</taxon>
    </lineage>
</organism>
<name>A0A1G2NF22_9BACT</name>
<sequence>MERGTTKTATAGAAVLVAVALGAWLVFASRESAGSPAQNGNRAEILRLTERGRLSDGEKKRVFELLSGEQFREYEFSARERALILKAIGG</sequence>
<proteinExistence type="predicted"/>
<dbReference type="AlphaFoldDB" id="A0A1G2NF22"/>
<reference evidence="1 2" key="1">
    <citation type="journal article" date="2016" name="Nat. Commun.">
        <title>Thousands of microbial genomes shed light on interconnected biogeochemical processes in an aquifer system.</title>
        <authorList>
            <person name="Anantharaman K."/>
            <person name="Brown C.T."/>
            <person name="Hug L.A."/>
            <person name="Sharon I."/>
            <person name="Castelle C.J."/>
            <person name="Probst A.J."/>
            <person name="Thomas B.C."/>
            <person name="Singh A."/>
            <person name="Wilkins M.J."/>
            <person name="Karaoz U."/>
            <person name="Brodie E.L."/>
            <person name="Williams K.H."/>
            <person name="Hubbard S.S."/>
            <person name="Banfield J.F."/>
        </authorList>
    </citation>
    <scope>NUCLEOTIDE SEQUENCE [LARGE SCALE GENOMIC DNA]</scope>
</reference>
<dbReference type="EMBL" id="MHSA01000021">
    <property type="protein sequence ID" value="OHA33942.1"/>
    <property type="molecule type" value="Genomic_DNA"/>
</dbReference>
<comment type="caution">
    <text evidence="1">The sequence shown here is derived from an EMBL/GenBank/DDBJ whole genome shotgun (WGS) entry which is preliminary data.</text>
</comment>